<name>A0ABR7L020_9PSEU</name>
<proteinExistence type="predicted"/>
<reference evidence="1 2" key="1">
    <citation type="submission" date="2020-06" db="EMBL/GenBank/DDBJ databases">
        <title>Actinokineospora xiongansis sp. nov., isolated from soil of Baiyangdian.</title>
        <authorList>
            <person name="Zhang X."/>
        </authorList>
    </citation>
    <scope>NUCLEOTIDE SEQUENCE [LARGE SCALE GENOMIC DNA]</scope>
    <source>
        <strain evidence="1 2">HBU206404</strain>
    </source>
</reference>
<gene>
    <name evidence="1" type="ORF">GPZ80_02400</name>
</gene>
<dbReference type="Proteomes" id="UP000734823">
    <property type="component" value="Unassembled WGS sequence"/>
</dbReference>
<sequence length="46" mass="5282">MTVSQVITRFDDPPEPVRVTTNMVGTWDIRTIGCGIIAWRRLKTHL</sequence>
<keyword evidence="2" id="KW-1185">Reference proteome</keyword>
<accession>A0ABR7L020</accession>
<dbReference type="RefSeq" id="WP_187218072.1">
    <property type="nucleotide sequence ID" value="NZ_JABVED010000001.1"/>
</dbReference>
<evidence type="ECO:0000313" key="1">
    <source>
        <dbReference type="EMBL" id="MBC6446023.1"/>
    </source>
</evidence>
<dbReference type="EMBL" id="JABVED010000001">
    <property type="protein sequence ID" value="MBC6446023.1"/>
    <property type="molecule type" value="Genomic_DNA"/>
</dbReference>
<protein>
    <submittedName>
        <fullName evidence="1">Uncharacterized protein</fullName>
    </submittedName>
</protein>
<organism evidence="1 2">
    <name type="scientific">Actinokineospora xionganensis</name>
    <dbReference type="NCBI Taxonomy" id="2684470"/>
    <lineage>
        <taxon>Bacteria</taxon>
        <taxon>Bacillati</taxon>
        <taxon>Actinomycetota</taxon>
        <taxon>Actinomycetes</taxon>
        <taxon>Pseudonocardiales</taxon>
        <taxon>Pseudonocardiaceae</taxon>
        <taxon>Actinokineospora</taxon>
    </lineage>
</organism>
<comment type="caution">
    <text evidence="1">The sequence shown here is derived from an EMBL/GenBank/DDBJ whole genome shotgun (WGS) entry which is preliminary data.</text>
</comment>
<evidence type="ECO:0000313" key="2">
    <source>
        <dbReference type="Proteomes" id="UP000734823"/>
    </source>
</evidence>